<gene>
    <name evidence="7" type="ORF">DDB_G0270568</name>
</gene>
<evidence type="ECO:0000256" key="3">
    <source>
        <dbReference type="ARBA" id="ARBA00022833"/>
    </source>
</evidence>
<dbReference type="SMART" id="SM00184">
    <property type="entry name" value="RING"/>
    <property type="match status" value="1"/>
</dbReference>
<dbReference type="PaxDb" id="44689-DDB0201772"/>
<dbReference type="InParanoid" id="Q55DN7"/>
<evidence type="ECO:0000313" key="7">
    <source>
        <dbReference type="EMBL" id="EAL72634.2"/>
    </source>
</evidence>
<dbReference type="RefSeq" id="XP_646094.2">
    <property type="nucleotide sequence ID" value="XM_641002.2"/>
</dbReference>
<dbReference type="InterPro" id="IPR017907">
    <property type="entry name" value="Znf_RING_CS"/>
</dbReference>
<dbReference type="Gene3D" id="3.30.40.10">
    <property type="entry name" value="Zinc/RING finger domain, C3HC4 (zinc finger)"/>
    <property type="match status" value="1"/>
</dbReference>
<accession>Q55DN7</accession>
<dbReference type="EMBL" id="AAFI02000005">
    <property type="protein sequence ID" value="EAL72634.2"/>
    <property type="molecule type" value="Genomic_DNA"/>
</dbReference>
<dbReference type="GO" id="GO:0061630">
    <property type="term" value="F:ubiquitin protein ligase activity"/>
    <property type="evidence" value="ECO:0000318"/>
    <property type="project" value="GO_Central"/>
</dbReference>
<dbReference type="Proteomes" id="UP000002195">
    <property type="component" value="Unassembled WGS sequence"/>
</dbReference>
<dbReference type="eggNOG" id="KOG2177">
    <property type="taxonomic scope" value="Eukaryota"/>
</dbReference>
<dbReference type="PANTHER" id="PTHR44080:SF1">
    <property type="entry name" value="E3 UBIQUITIN-PROTEIN LIGASE COP1"/>
    <property type="match status" value="1"/>
</dbReference>
<feature type="compositionally biased region" description="Low complexity" evidence="5">
    <location>
        <begin position="111"/>
        <end position="124"/>
    </location>
</feature>
<evidence type="ECO:0000313" key="8">
    <source>
        <dbReference type="Proteomes" id="UP000002195"/>
    </source>
</evidence>
<dbReference type="GeneID" id="8617044"/>
<keyword evidence="8" id="KW-1185">Reference proteome</keyword>
<dbReference type="SUPFAM" id="SSF57850">
    <property type="entry name" value="RING/U-box"/>
    <property type="match status" value="1"/>
</dbReference>
<dbReference type="AlphaFoldDB" id="Q55DN7"/>
<dbReference type="GO" id="GO:0008270">
    <property type="term" value="F:zinc ion binding"/>
    <property type="evidence" value="ECO:0007669"/>
    <property type="project" value="UniProtKB-KW"/>
</dbReference>
<evidence type="ECO:0000256" key="2">
    <source>
        <dbReference type="ARBA" id="ARBA00022771"/>
    </source>
</evidence>
<dbReference type="SMR" id="Q55DN7"/>
<keyword evidence="2 4" id="KW-0863">Zinc-finger</keyword>
<dbReference type="Pfam" id="PF00097">
    <property type="entry name" value="zf-C3HC4"/>
    <property type="match status" value="1"/>
</dbReference>
<evidence type="ECO:0000259" key="6">
    <source>
        <dbReference type="PROSITE" id="PS50089"/>
    </source>
</evidence>
<comment type="caution">
    <text evidence="7">The sequence shown here is derived from an EMBL/GenBank/DDBJ whole genome shotgun (WGS) entry which is preliminary data.</text>
</comment>
<dbReference type="InterPro" id="IPR013083">
    <property type="entry name" value="Znf_RING/FYVE/PHD"/>
</dbReference>
<sequence>MMEEEEDNELDLSIPVKSLLEDISCPICLNFIEECSTLSCGHNFCHKCVSECINRNHKCPLCNKTALKENIYRNHQFEKIIKIIRIEKEKSKTIYYDNLISGASNGKITTTTTTNNNNNNNNNNSNDKLLNINEDNSNSSPVEQLFKKYLKSSLISFESHYQDLSKPYNDNVKKINSKMQENIDRVSANTNTASMSEILIDQIRKEYQIKQDKLKEDFKISTNYLLSSLEDYLKKAAVPPSFINIYTSIMIPERDIIFDHCSFKPTSCLSDIRATLVEKLNNRGDKFQFISFNDDSHFVALKPTSMLIDGSDSNEIKLIDELKPLYFYQIPQGSKIQLRGGIQLKGDIPKECFKKLFVPDQNMTMDYYRCEDCKVNWICKNCSEFCHKGHKIVSYILNHKPAYGCCYDEKFKCCKLINK</sequence>
<evidence type="ECO:0000256" key="4">
    <source>
        <dbReference type="PROSITE-ProRule" id="PRU00175"/>
    </source>
</evidence>
<evidence type="ECO:0000256" key="1">
    <source>
        <dbReference type="ARBA" id="ARBA00022723"/>
    </source>
</evidence>
<dbReference type="InterPro" id="IPR001841">
    <property type="entry name" value="Znf_RING"/>
</dbReference>
<dbReference type="PANTHER" id="PTHR44080">
    <property type="entry name" value="E3 UBIQUITIN-PROTEIN LIGASE COP1"/>
    <property type="match status" value="1"/>
</dbReference>
<proteinExistence type="predicted"/>
<dbReference type="HOGENOM" id="CLU_656258_0_0_1"/>
<dbReference type="InterPro" id="IPR018957">
    <property type="entry name" value="Znf_C3HC4_RING-type"/>
</dbReference>
<dbReference type="VEuPathDB" id="AmoebaDB:DDB_G0270568"/>
<dbReference type="OMA" id="KCITEWV"/>
<keyword evidence="1" id="KW-0479">Metal-binding</keyword>
<protein>
    <recommendedName>
        <fullName evidence="6">RING-type domain-containing protein</fullName>
    </recommendedName>
</protein>
<dbReference type="InterPro" id="IPR042755">
    <property type="entry name" value="COP1"/>
</dbReference>
<evidence type="ECO:0000256" key="5">
    <source>
        <dbReference type="SAM" id="MobiDB-lite"/>
    </source>
</evidence>
<organism evidence="7 8">
    <name type="scientific">Dictyostelium discoideum</name>
    <name type="common">Social amoeba</name>
    <dbReference type="NCBI Taxonomy" id="44689"/>
    <lineage>
        <taxon>Eukaryota</taxon>
        <taxon>Amoebozoa</taxon>
        <taxon>Evosea</taxon>
        <taxon>Eumycetozoa</taxon>
        <taxon>Dictyostelia</taxon>
        <taxon>Dictyosteliales</taxon>
        <taxon>Dictyosteliaceae</taxon>
        <taxon>Dictyostelium</taxon>
    </lineage>
</organism>
<name>Q55DN7_DICDI</name>
<dbReference type="dictyBase" id="DDB_G0270568"/>
<dbReference type="PROSITE" id="PS00518">
    <property type="entry name" value="ZF_RING_1"/>
    <property type="match status" value="1"/>
</dbReference>
<keyword evidence="3" id="KW-0862">Zinc</keyword>
<dbReference type="PROSITE" id="PS50089">
    <property type="entry name" value="ZF_RING_2"/>
    <property type="match status" value="1"/>
</dbReference>
<dbReference type="KEGG" id="ddi:DDB_G0270568"/>
<feature type="domain" description="RING-type" evidence="6">
    <location>
        <begin position="25"/>
        <end position="63"/>
    </location>
</feature>
<dbReference type="GO" id="GO:0043161">
    <property type="term" value="P:proteasome-mediated ubiquitin-dependent protein catabolic process"/>
    <property type="evidence" value="ECO:0000318"/>
    <property type="project" value="GO_Central"/>
</dbReference>
<reference evidence="7 8" key="1">
    <citation type="journal article" date="2005" name="Nature">
        <title>The genome of the social amoeba Dictyostelium discoideum.</title>
        <authorList>
            <consortium name="The Dictyostelium discoideum Sequencing Consortium"/>
            <person name="Eichinger L."/>
            <person name="Pachebat J.A."/>
            <person name="Glockner G."/>
            <person name="Rajandream M.A."/>
            <person name="Sucgang R."/>
            <person name="Berriman M."/>
            <person name="Song J."/>
            <person name="Olsen R."/>
            <person name="Szafranski K."/>
            <person name="Xu Q."/>
            <person name="Tunggal B."/>
            <person name="Kummerfeld S."/>
            <person name="Madera M."/>
            <person name="Konfortov B.A."/>
            <person name="Rivero F."/>
            <person name="Bankier A.T."/>
            <person name="Lehmann R."/>
            <person name="Hamlin N."/>
            <person name="Davies R."/>
            <person name="Gaudet P."/>
            <person name="Fey P."/>
            <person name="Pilcher K."/>
            <person name="Chen G."/>
            <person name="Saunders D."/>
            <person name="Sodergren E."/>
            <person name="Davis P."/>
            <person name="Kerhornou A."/>
            <person name="Nie X."/>
            <person name="Hall N."/>
            <person name="Anjard C."/>
            <person name="Hemphill L."/>
            <person name="Bason N."/>
            <person name="Farbrother P."/>
            <person name="Desany B."/>
            <person name="Just E."/>
            <person name="Morio T."/>
            <person name="Rost R."/>
            <person name="Churcher C."/>
            <person name="Cooper J."/>
            <person name="Haydock S."/>
            <person name="van Driessche N."/>
            <person name="Cronin A."/>
            <person name="Goodhead I."/>
            <person name="Muzny D."/>
            <person name="Mourier T."/>
            <person name="Pain A."/>
            <person name="Lu M."/>
            <person name="Harper D."/>
            <person name="Lindsay R."/>
            <person name="Hauser H."/>
            <person name="James K."/>
            <person name="Quiles M."/>
            <person name="Madan Babu M."/>
            <person name="Saito T."/>
            <person name="Buchrieser C."/>
            <person name="Wardroper A."/>
            <person name="Felder M."/>
            <person name="Thangavelu M."/>
            <person name="Johnson D."/>
            <person name="Knights A."/>
            <person name="Loulseged H."/>
            <person name="Mungall K."/>
            <person name="Oliver K."/>
            <person name="Price C."/>
            <person name="Quail M.A."/>
            <person name="Urushihara H."/>
            <person name="Hernandez J."/>
            <person name="Rabbinowitsch E."/>
            <person name="Steffen D."/>
            <person name="Sanders M."/>
            <person name="Ma J."/>
            <person name="Kohara Y."/>
            <person name="Sharp S."/>
            <person name="Simmonds M."/>
            <person name="Spiegler S."/>
            <person name="Tivey A."/>
            <person name="Sugano S."/>
            <person name="White B."/>
            <person name="Walker D."/>
            <person name="Woodward J."/>
            <person name="Winckler T."/>
            <person name="Tanaka Y."/>
            <person name="Shaulsky G."/>
            <person name="Schleicher M."/>
            <person name="Weinstock G."/>
            <person name="Rosenthal A."/>
            <person name="Cox E.C."/>
            <person name="Chisholm R.L."/>
            <person name="Gibbs R."/>
            <person name="Loomis W.F."/>
            <person name="Platzer M."/>
            <person name="Kay R.R."/>
            <person name="Williams J."/>
            <person name="Dear P.H."/>
            <person name="Noegel A.A."/>
            <person name="Barrell B."/>
            <person name="Kuspa A."/>
        </authorList>
    </citation>
    <scope>NUCLEOTIDE SEQUENCE [LARGE SCALE GENOMIC DNA]</scope>
    <source>
        <strain evidence="7 8">AX4</strain>
    </source>
</reference>
<feature type="region of interest" description="Disordered" evidence="5">
    <location>
        <begin position="111"/>
        <end position="131"/>
    </location>
</feature>